<reference evidence="8 9" key="1">
    <citation type="submission" date="2024-08" db="EMBL/GenBank/DDBJ databases">
        <authorList>
            <person name="Cucini C."/>
            <person name="Frati F."/>
        </authorList>
    </citation>
    <scope>NUCLEOTIDE SEQUENCE [LARGE SCALE GENOMIC DNA]</scope>
</reference>
<feature type="domain" description="C2H2-type" evidence="7">
    <location>
        <begin position="147"/>
        <end position="174"/>
    </location>
</feature>
<evidence type="ECO:0000313" key="8">
    <source>
        <dbReference type="EMBL" id="CAL8070197.1"/>
    </source>
</evidence>
<feature type="region of interest" description="Disordered" evidence="6">
    <location>
        <begin position="1283"/>
        <end position="1338"/>
    </location>
</feature>
<feature type="compositionally biased region" description="Polar residues" evidence="6">
    <location>
        <begin position="1411"/>
        <end position="1423"/>
    </location>
</feature>
<feature type="domain" description="C2H2-type" evidence="7">
    <location>
        <begin position="795"/>
        <end position="818"/>
    </location>
</feature>
<feature type="region of interest" description="Disordered" evidence="6">
    <location>
        <begin position="1"/>
        <end position="111"/>
    </location>
</feature>
<feature type="domain" description="C2H2-type" evidence="7">
    <location>
        <begin position="613"/>
        <end position="637"/>
    </location>
</feature>
<dbReference type="PROSITE" id="PS00028">
    <property type="entry name" value="ZINC_FINGER_C2H2_1"/>
    <property type="match status" value="20"/>
</dbReference>
<evidence type="ECO:0000256" key="1">
    <source>
        <dbReference type="ARBA" id="ARBA00022723"/>
    </source>
</evidence>
<dbReference type="PROSITE" id="PS50157">
    <property type="entry name" value="ZINC_FINGER_C2H2_2"/>
    <property type="match status" value="17"/>
</dbReference>
<organism evidence="8 9">
    <name type="scientific">Orchesella dallaii</name>
    <dbReference type="NCBI Taxonomy" id="48710"/>
    <lineage>
        <taxon>Eukaryota</taxon>
        <taxon>Metazoa</taxon>
        <taxon>Ecdysozoa</taxon>
        <taxon>Arthropoda</taxon>
        <taxon>Hexapoda</taxon>
        <taxon>Collembola</taxon>
        <taxon>Entomobryomorpha</taxon>
        <taxon>Entomobryoidea</taxon>
        <taxon>Orchesellidae</taxon>
        <taxon>Orchesellinae</taxon>
        <taxon>Orchesella</taxon>
    </lineage>
</organism>
<feature type="compositionally biased region" description="Polar residues" evidence="6">
    <location>
        <begin position="821"/>
        <end position="830"/>
    </location>
</feature>
<feature type="compositionally biased region" description="Low complexity" evidence="6">
    <location>
        <begin position="505"/>
        <end position="533"/>
    </location>
</feature>
<feature type="compositionally biased region" description="Low complexity" evidence="6">
    <location>
        <begin position="1397"/>
        <end position="1410"/>
    </location>
</feature>
<keyword evidence="3 5" id="KW-0863">Zinc-finger</keyword>
<dbReference type="InterPro" id="IPR013087">
    <property type="entry name" value="Znf_C2H2_type"/>
</dbReference>
<feature type="domain" description="C2H2-type" evidence="7">
    <location>
        <begin position="727"/>
        <end position="749"/>
    </location>
</feature>
<comment type="caution">
    <text evidence="8">The sequence shown here is derived from an EMBL/GenBank/DDBJ whole genome shotgun (WGS) entry which is preliminary data.</text>
</comment>
<keyword evidence="4" id="KW-0862">Zinc</keyword>
<feature type="region of interest" description="Disordered" evidence="6">
    <location>
        <begin position="1125"/>
        <end position="1149"/>
    </location>
</feature>
<keyword evidence="9" id="KW-1185">Reference proteome</keyword>
<evidence type="ECO:0000256" key="5">
    <source>
        <dbReference type="PROSITE-ProRule" id="PRU00042"/>
    </source>
</evidence>
<feature type="compositionally biased region" description="Polar residues" evidence="6">
    <location>
        <begin position="85"/>
        <end position="100"/>
    </location>
</feature>
<feature type="domain" description="C2H2-type" evidence="7">
    <location>
        <begin position="553"/>
        <end position="578"/>
    </location>
</feature>
<feature type="domain" description="C2H2-type" evidence="7">
    <location>
        <begin position="671"/>
        <end position="699"/>
    </location>
</feature>
<keyword evidence="1" id="KW-0479">Metal-binding</keyword>
<feature type="region of interest" description="Disordered" evidence="6">
    <location>
        <begin position="447"/>
        <end position="536"/>
    </location>
</feature>
<feature type="domain" description="C2H2-type" evidence="7">
    <location>
        <begin position="701"/>
        <end position="728"/>
    </location>
</feature>
<feature type="compositionally biased region" description="Polar residues" evidence="6">
    <location>
        <begin position="1296"/>
        <end position="1320"/>
    </location>
</feature>
<accession>A0ABP1PKP4</accession>
<gene>
    <name evidence="8" type="ORF">ODALV1_LOCUS1123</name>
</gene>
<dbReference type="PANTHER" id="PTHR24379">
    <property type="entry name" value="KRAB AND ZINC FINGER DOMAIN-CONTAINING"/>
    <property type="match status" value="1"/>
</dbReference>
<feature type="compositionally biased region" description="Low complexity" evidence="6">
    <location>
        <begin position="865"/>
        <end position="886"/>
    </location>
</feature>
<feature type="region of interest" description="Disordered" evidence="6">
    <location>
        <begin position="1363"/>
        <end position="1423"/>
    </location>
</feature>
<feature type="domain" description="C2H2-type" evidence="7">
    <location>
        <begin position="1247"/>
        <end position="1274"/>
    </location>
</feature>
<feature type="compositionally biased region" description="Low complexity" evidence="6">
    <location>
        <begin position="475"/>
        <end position="493"/>
    </location>
</feature>
<evidence type="ECO:0000256" key="3">
    <source>
        <dbReference type="ARBA" id="ARBA00022771"/>
    </source>
</evidence>
<dbReference type="SUPFAM" id="SSF57667">
    <property type="entry name" value="beta-beta-alpha zinc fingers"/>
    <property type="match status" value="7"/>
</dbReference>
<feature type="region of interest" description="Disordered" evidence="6">
    <location>
        <begin position="752"/>
        <end position="791"/>
    </location>
</feature>
<feature type="domain" description="C2H2-type" evidence="7">
    <location>
        <begin position="1218"/>
        <end position="1248"/>
    </location>
</feature>
<dbReference type="Proteomes" id="UP001642540">
    <property type="component" value="Unassembled WGS sequence"/>
</dbReference>
<evidence type="ECO:0000256" key="6">
    <source>
        <dbReference type="SAM" id="MobiDB-lite"/>
    </source>
</evidence>
<feature type="domain" description="C2H2-type" evidence="7">
    <location>
        <begin position="203"/>
        <end position="230"/>
    </location>
</feature>
<protein>
    <recommendedName>
        <fullName evidence="7">C2H2-type domain-containing protein</fullName>
    </recommendedName>
</protein>
<feature type="compositionally biased region" description="Polar residues" evidence="6">
    <location>
        <begin position="59"/>
        <end position="78"/>
    </location>
</feature>
<evidence type="ECO:0000259" key="7">
    <source>
        <dbReference type="PROSITE" id="PS50157"/>
    </source>
</evidence>
<evidence type="ECO:0000313" key="9">
    <source>
        <dbReference type="Proteomes" id="UP001642540"/>
    </source>
</evidence>
<feature type="domain" description="C2H2-type" evidence="7">
    <location>
        <begin position="894"/>
        <end position="916"/>
    </location>
</feature>
<sequence length="1423" mass="156390">MSRRKQAKPRAVLVKDTEVEQDIDGQLENDGDTDCKMLEGLFSNPTEDGQPSDDISPRASPTNSDTLGTEPSLSWNSETADEDGNSLSPSSCETPNSVATDGNDPEISFTIGTTDSTPYACQFCEKAFPRLSYLKKHEQSHSDQMPFKCDFCQRLFKHKRSRDRHVKLHTGDKKYKCGHCDSAFSRSDHLKIHMKTHDHHKPYQCQVCNRGYNTAAALTSHMQNHKKESSVHSTPSPGGYRCLQCNGTFHTGEDLQAHVLQNHRPISSTTPEKPDIISLKRFSASPKTPSSSPSIKARSSVEPEQLTPHHMLLPFPMPKLACIYCTKDSFTSMESLQLHVQAFHGSLLNGELGESSHLLSPIPTPSGFASPDSITSPNGFPCSFCTMKFPTLSGLHKHAITVHSLSGYLQAKAKENAFCAQCAMAFPNSALYAEHFMLFHANNGHHRSKPVCSPEPLQMKPTDLSKKSKSCELPSSSTSGSSHSHTAAAASAAKKLKRDEDDVHSSSSSSLLSTHPPASSSSSIIPSEMRSGSMAHSNNNNINPIMSLGASVLLCSQCNAGFSDFESFRTHLKSHLEEIVQKFVCEECDSEFTSEEQLENHSMVHYMSTSTEYGCQSCLKLFGKPDELQKHLMDIHAHHLYRCALCKEMFDSKVSIQVHFAVKHSNECKLFRCNSCNNVFRSEIEFQVHVKMIHLRKLSPYRCLLCNSSFPTDLDLQFHLSTHQKQFTCKMCDAAFHVEFLLDKHMETHHSSVVNGNSNSDLMHGGSRNSNLNSNKSNKKGAAHSSTSGGKCKELKCDICDKVIGSDAELSSHRKQVHHILQSQGNVSDSSSDRTMGKMGHSNHSSHKSHQNHSHHHQQQHHPLHQSASSSSATGSSSNNNPTGNSSSAGTLSLSCAYCNENCKSRTDLENHMKTHQVVASGKHKCNICDEVCPSATLLAEHKLTHCKVISGTTCTGCKQNISSEEQYYYHMKQHSSQQTLESVERNSGGVGSTTGSSSKNLAAQLPIPCIICRQTLMTEIEVQMHSKFHTRGDEGGGCNSEASPLKTSLLNSAKSPSAGTTARAQAQCCLCFKTEERPDINGRNGFTTEPQPFICDDCYAKKTSLSLPFPPRFFLPPGSLADLSTKSPSSTTPDDTRPTSSNSAVTTTTTPELKTYQCIKCQMSFASEQEIQAHVVVHLRNEGSSLDCYVCNQVSFDTPLKLQCHLIEHTFEGCSSFTCYMCSSVFTTAPGLQQHMVEHGLHTRPYDCSLCHLKFFFRTELENHMVTHEQLKELLKDGDSGMGMNLKIEHGGNGNSSTKRPLNLSSNQSERLASSSPVTHANGGGNVIGNRTSAKQKRKRFFYRSDDSDEEMEPVVKVKVEISPAKSDTGPCGHVLSSSESSKISEVPEEKNHKNSTSSSSDDIRPSSSATQKIDNQSEGAR</sequence>
<feature type="compositionally biased region" description="Basic residues" evidence="6">
    <location>
        <begin position="844"/>
        <end position="864"/>
    </location>
</feature>
<dbReference type="SMART" id="SM00355">
    <property type="entry name" value="ZnF_C2H2"/>
    <property type="match status" value="24"/>
</dbReference>
<dbReference type="Gene3D" id="3.30.160.60">
    <property type="entry name" value="Classic Zinc Finger"/>
    <property type="match status" value="9"/>
</dbReference>
<feature type="compositionally biased region" description="Acidic residues" evidence="6">
    <location>
        <begin position="19"/>
        <end position="32"/>
    </location>
</feature>
<feature type="region of interest" description="Disordered" evidence="6">
    <location>
        <begin position="815"/>
        <end position="886"/>
    </location>
</feature>
<evidence type="ECO:0000256" key="4">
    <source>
        <dbReference type="ARBA" id="ARBA00022833"/>
    </source>
</evidence>
<feature type="domain" description="C2H2-type" evidence="7">
    <location>
        <begin position="1157"/>
        <end position="1184"/>
    </location>
</feature>
<feature type="domain" description="C2H2-type" evidence="7">
    <location>
        <begin position="583"/>
        <end position="610"/>
    </location>
</feature>
<feature type="domain" description="C2H2-type" evidence="7">
    <location>
        <begin position="119"/>
        <end position="146"/>
    </location>
</feature>
<feature type="compositionally biased region" description="Low complexity" evidence="6">
    <location>
        <begin position="283"/>
        <end position="300"/>
    </location>
</feature>
<dbReference type="EMBL" id="CAXLJM020000004">
    <property type="protein sequence ID" value="CAL8070197.1"/>
    <property type="molecule type" value="Genomic_DNA"/>
</dbReference>
<keyword evidence="2" id="KW-0677">Repeat</keyword>
<feature type="domain" description="C2H2-type" evidence="7">
    <location>
        <begin position="175"/>
        <end position="202"/>
    </location>
</feature>
<proteinExistence type="predicted"/>
<feature type="domain" description="C2H2-type" evidence="7">
    <location>
        <begin position="641"/>
        <end position="669"/>
    </location>
</feature>
<feature type="domain" description="C2H2-type" evidence="7">
    <location>
        <begin position="380"/>
        <end position="404"/>
    </location>
</feature>
<evidence type="ECO:0000256" key="2">
    <source>
        <dbReference type="ARBA" id="ARBA00022737"/>
    </source>
</evidence>
<name>A0ABP1PKP4_9HEXA</name>
<dbReference type="PANTHER" id="PTHR24379:SF121">
    <property type="entry name" value="C2H2-TYPE DOMAIN-CONTAINING PROTEIN"/>
    <property type="match status" value="1"/>
</dbReference>
<feature type="region of interest" description="Disordered" evidence="6">
    <location>
        <begin position="265"/>
        <end position="302"/>
    </location>
</feature>
<dbReference type="InterPro" id="IPR036236">
    <property type="entry name" value="Znf_C2H2_sf"/>
</dbReference>
<feature type="compositionally biased region" description="Low complexity" evidence="6">
    <location>
        <begin position="752"/>
        <end position="776"/>
    </location>
</feature>
<dbReference type="Pfam" id="PF00096">
    <property type="entry name" value="zf-C2H2"/>
    <property type="match status" value="4"/>
</dbReference>